<dbReference type="EMBL" id="JAFCIX010000340">
    <property type="protein sequence ID" value="KAH6594053.1"/>
    <property type="molecule type" value="Genomic_DNA"/>
</dbReference>
<comment type="caution">
    <text evidence="1">The sequence shown here is derived from an EMBL/GenBank/DDBJ whole genome shotgun (WGS) entry which is preliminary data.</text>
</comment>
<evidence type="ECO:0000313" key="1">
    <source>
        <dbReference type="EMBL" id="KAH6594053.1"/>
    </source>
</evidence>
<organism evidence="1 2">
    <name type="scientific">Batrachochytrium salamandrivorans</name>
    <dbReference type="NCBI Taxonomy" id="1357716"/>
    <lineage>
        <taxon>Eukaryota</taxon>
        <taxon>Fungi</taxon>
        <taxon>Fungi incertae sedis</taxon>
        <taxon>Chytridiomycota</taxon>
        <taxon>Chytridiomycota incertae sedis</taxon>
        <taxon>Chytridiomycetes</taxon>
        <taxon>Rhizophydiales</taxon>
        <taxon>Rhizophydiales incertae sedis</taxon>
        <taxon>Batrachochytrium</taxon>
    </lineage>
</organism>
<name>A0ABQ8F8K3_9FUNG</name>
<proteinExistence type="predicted"/>
<gene>
    <name evidence="1" type="ORF">BASA50_006959</name>
</gene>
<keyword evidence="2" id="KW-1185">Reference proteome</keyword>
<sequence>MNASALSADVGDHLASESSMVPLLPPPSLVKRMSAHSEPQSFKEPKSPLTHPLLAFNPAQWLPPLSTPLETASLQAPLHGSLLTSVASAHADVPLAGLVADHGIDKTPKSRPTAEACPKWPSMPVYGSCPDLQDAKMGEHPNSQAMYVQMEPFIKLNGKIDGFFIPRKDADLLGMAVTGMEETCYGHVNRFPPLGLMLFNKQLVIQDVFELPAAFANSVYSGGIVGLDIIHALGLSVMCDRGMIYVWDPEHSPYHSSDALDVSISHGA</sequence>
<accession>A0ABQ8F8K3</accession>
<protein>
    <submittedName>
        <fullName evidence="1">Uncharacterized protein</fullName>
    </submittedName>
</protein>
<dbReference type="Proteomes" id="UP001648503">
    <property type="component" value="Unassembled WGS sequence"/>
</dbReference>
<evidence type="ECO:0000313" key="2">
    <source>
        <dbReference type="Proteomes" id="UP001648503"/>
    </source>
</evidence>
<reference evidence="1 2" key="1">
    <citation type="submission" date="2021-02" db="EMBL/GenBank/DDBJ databases">
        <title>Variation within the Batrachochytrium salamandrivorans European outbreak.</title>
        <authorList>
            <person name="Kelly M."/>
            <person name="Pasmans F."/>
            <person name="Shea T.P."/>
            <person name="Munoz J.F."/>
            <person name="Carranza S."/>
            <person name="Cuomo C.A."/>
            <person name="Martel A."/>
        </authorList>
    </citation>
    <scope>NUCLEOTIDE SEQUENCE [LARGE SCALE GENOMIC DNA]</scope>
    <source>
        <strain evidence="1 2">AMFP18/2</strain>
    </source>
</reference>